<dbReference type="OrthoDB" id="6370339at2759"/>
<dbReference type="AlphaFoldDB" id="A0A834M9N5"/>
<protein>
    <recommendedName>
        <fullName evidence="2">Cyclin-like domain-containing protein</fullName>
    </recommendedName>
</protein>
<comment type="similarity">
    <text evidence="1">Belongs to the cyclin family.</text>
</comment>
<proteinExistence type="inferred from homology"/>
<name>A0A834M9N5_RHYFE</name>
<dbReference type="Proteomes" id="UP000625711">
    <property type="component" value="Unassembled WGS sequence"/>
</dbReference>
<evidence type="ECO:0000256" key="1">
    <source>
        <dbReference type="RuleBase" id="RU000383"/>
    </source>
</evidence>
<keyword evidence="1" id="KW-0195">Cyclin</keyword>
<dbReference type="EMBL" id="JAACXV010013376">
    <property type="protein sequence ID" value="KAF7273541.1"/>
    <property type="molecule type" value="Genomic_DNA"/>
</dbReference>
<reference evidence="3" key="1">
    <citation type="submission" date="2020-08" db="EMBL/GenBank/DDBJ databases">
        <title>Genome sequencing and assembly of the red palm weevil Rhynchophorus ferrugineus.</title>
        <authorList>
            <person name="Dias G.B."/>
            <person name="Bergman C.M."/>
            <person name="Manee M."/>
        </authorList>
    </citation>
    <scope>NUCLEOTIDE SEQUENCE</scope>
    <source>
        <strain evidence="3">AA-2017</strain>
        <tissue evidence="3">Whole larva</tissue>
    </source>
</reference>
<dbReference type="PANTHER" id="PTHR10177">
    <property type="entry name" value="CYCLINS"/>
    <property type="match status" value="1"/>
</dbReference>
<evidence type="ECO:0000313" key="3">
    <source>
        <dbReference type="EMBL" id="KAF7273541.1"/>
    </source>
</evidence>
<keyword evidence="4" id="KW-1185">Reference proteome</keyword>
<accession>A0A834M9N5</accession>
<dbReference type="InterPro" id="IPR013763">
    <property type="entry name" value="Cyclin-like_dom"/>
</dbReference>
<dbReference type="InterPro" id="IPR039361">
    <property type="entry name" value="Cyclin"/>
</dbReference>
<organism evidence="3 4">
    <name type="scientific">Rhynchophorus ferrugineus</name>
    <name type="common">Red palm weevil</name>
    <name type="synonym">Curculio ferrugineus</name>
    <dbReference type="NCBI Taxonomy" id="354439"/>
    <lineage>
        <taxon>Eukaryota</taxon>
        <taxon>Metazoa</taxon>
        <taxon>Ecdysozoa</taxon>
        <taxon>Arthropoda</taxon>
        <taxon>Hexapoda</taxon>
        <taxon>Insecta</taxon>
        <taxon>Pterygota</taxon>
        <taxon>Neoptera</taxon>
        <taxon>Endopterygota</taxon>
        <taxon>Coleoptera</taxon>
        <taxon>Polyphaga</taxon>
        <taxon>Cucujiformia</taxon>
        <taxon>Curculionidae</taxon>
        <taxon>Dryophthorinae</taxon>
        <taxon>Rhynchophorus</taxon>
    </lineage>
</organism>
<dbReference type="GO" id="GO:0016538">
    <property type="term" value="F:cyclin-dependent protein serine/threonine kinase regulator activity"/>
    <property type="evidence" value="ECO:0007669"/>
    <property type="project" value="InterPro"/>
</dbReference>
<dbReference type="InterPro" id="IPR006671">
    <property type="entry name" value="Cyclin_N"/>
</dbReference>
<feature type="domain" description="Cyclin-like" evidence="2">
    <location>
        <begin position="285"/>
        <end position="371"/>
    </location>
</feature>
<dbReference type="Gene3D" id="1.10.472.10">
    <property type="entry name" value="Cyclin-like"/>
    <property type="match status" value="2"/>
</dbReference>
<dbReference type="InterPro" id="IPR036915">
    <property type="entry name" value="Cyclin-like_sf"/>
</dbReference>
<evidence type="ECO:0000313" key="4">
    <source>
        <dbReference type="Proteomes" id="UP000625711"/>
    </source>
</evidence>
<sequence length="496" mass="56410">MSDYKLKEKQVYIVKKLPNMEIHKYTRTLERTPLGNIQDKATKNLTIEPGKKQVQPRNSTTIAKKPVGCNNKCCTARTLVPGKKTTSISNTSSCYNSFSKPQNKLNSTVKTSKPNLSTSRQSINGTKSPIGVAFSTPSYHLTIPTIRCQAQTTSLFLKTPLYLLQDHPALPTVPCIIRINQSLDIPKVIRTEPTTVPSRVVVPSKSTHTSKCITLQVNGERQPAVKSTLKRRSSTNRKVVFPLLLSPDYLEDIIAYNHSNKDQLLLDVTWVESYMDRRSRTFMVNWILELTQYALPDFEPALFMAVRIFDYAIMKLKLIKQSYQLAALVSMWLCVKYLGVNTIIKVPKLHMLGSGKYTKGEILAMEISVLQSLNFCFNVPDPLIFLHSYLITAKIEDDETLKYSTMFVMECTTLFDVFSVGDPALLAASALCFAYKVLNKDTTLEIDYRWYQLKDVQSYMGVMAQSVRTVISYNFEPAKKYRTMEKLRVVEYFQNV</sequence>
<evidence type="ECO:0000259" key="2">
    <source>
        <dbReference type="SMART" id="SM00385"/>
    </source>
</evidence>
<dbReference type="SMART" id="SM00385">
    <property type="entry name" value="CYCLIN"/>
    <property type="match status" value="1"/>
</dbReference>
<gene>
    <name evidence="3" type="ORF">GWI33_013757</name>
</gene>
<dbReference type="SUPFAM" id="SSF47954">
    <property type="entry name" value="Cyclin-like"/>
    <property type="match status" value="2"/>
</dbReference>
<dbReference type="Pfam" id="PF00134">
    <property type="entry name" value="Cyclin_N"/>
    <property type="match status" value="1"/>
</dbReference>
<comment type="caution">
    <text evidence="3">The sequence shown here is derived from an EMBL/GenBank/DDBJ whole genome shotgun (WGS) entry which is preliminary data.</text>
</comment>
<dbReference type="GO" id="GO:0044772">
    <property type="term" value="P:mitotic cell cycle phase transition"/>
    <property type="evidence" value="ECO:0007669"/>
    <property type="project" value="InterPro"/>
</dbReference>